<dbReference type="Proteomes" id="UP000019384">
    <property type="component" value="Unassembled WGS sequence"/>
</dbReference>
<evidence type="ECO:0000313" key="2">
    <source>
        <dbReference type="EMBL" id="CDK25313.1"/>
    </source>
</evidence>
<dbReference type="AlphaFoldDB" id="W6MHQ0"/>
<dbReference type="RefSeq" id="XP_022457325.1">
    <property type="nucleotide sequence ID" value="XM_022603444.1"/>
</dbReference>
<proteinExistence type="predicted"/>
<evidence type="ECO:0000259" key="1">
    <source>
        <dbReference type="Pfam" id="PF00144"/>
    </source>
</evidence>
<dbReference type="HOGENOM" id="CLU_584124_0_0_1"/>
<feature type="domain" description="Beta-lactamase-related" evidence="1">
    <location>
        <begin position="169"/>
        <end position="440"/>
    </location>
</feature>
<dbReference type="InterPro" id="IPR001466">
    <property type="entry name" value="Beta-lactam-related"/>
</dbReference>
<dbReference type="Pfam" id="PF00144">
    <property type="entry name" value="Beta-lactamase"/>
    <property type="match status" value="1"/>
</dbReference>
<dbReference type="STRING" id="1382522.W6MHQ0"/>
<name>W6MHQ0_9ASCO</name>
<dbReference type="PANTHER" id="PTHR43283">
    <property type="entry name" value="BETA-LACTAMASE-RELATED"/>
    <property type="match status" value="1"/>
</dbReference>
<dbReference type="EMBL" id="HG793126">
    <property type="protein sequence ID" value="CDK25313.1"/>
    <property type="molecule type" value="Genomic_DNA"/>
</dbReference>
<protein>
    <recommendedName>
        <fullName evidence="1">Beta-lactamase-related domain-containing protein</fullName>
    </recommendedName>
</protein>
<dbReference type="SUPFAM" id="SSF56601">
    <property type="entry name" value="beta-lactamase/transpeptidase-like"/>
    <property type="match status" value="1"/>
</dbReference>
<keyword evidence="3" id="KW-1185">Reference proteome</keyword>
<organism evidence="2 3">
    <name type="scientific">Kuraishia capsulata CBS 1993</name>
    <dbReference type="NCBI Taxonomy" id="1382522"/>
    <lineage>
        <taxon>Eukaryota</taxon>
        <taxon>Fungi</taxon>
        <taxon>Dikarya</taxon>
        <taxon>Ascomycota</taxon>
        <taxon>Saccharomycotina</taxon>
        <taxon>Pichiomycetes</taxon>
        <taxon>Pichiales</taxon>
        <taxon>Pichiaceae</taxon>
        <taxon>Kuraishia</taxon>
    </lineage>
</organism>
<dbReference type="OrthoDB" id="428260at2759"/>
<reference evidence="2" key="2">
    <citation type="submission" date="2014-02" db="EMBL/GenBank/DDBJ databases">
        <title>Complete DNA sequence of /Kuraishia capsulata/ illustrates novel genomic features among budding yeasts (/Saccharomycotina/).</title>
        <authorList>
            <person name="Morales L."/>
            <person name="Noel B."/>
            <person name="Porcel B."/>
            <person name="Marcet-Houben M."/>
            <person name="Hullo M-F."/>
            <person name="Sacerdot C."/>
            <person name="Tekaia F."/>
            <person name="Leh-Louis V."/>
            <person name="Despons L."/>
            <person name="Khanna V."/>
            <person name="Aury J-M."/>
            <person name="Barbe V."/>
            <person name="Couloux A."/>
            <person name="Labadie K."/>
            <person name="Pelletier E."/>
            <person name="Souciet J-L."/>
            <person name="Boekhout T."/>
            <person name="Gabaldon T."/>
            <person name="Wincker P."/>
            <person name="Dujon B."/>
        </authorList>
    </citation>
    <scope>NUCLEOTIDE SEQUENCE</scope>
    <source>
        <strain evidence="2">CBS 1993</strain>
    </source>
</reference>
<dbReference type="GeneID" id="34518713"/>
<dbReference type="PANTHER" id="PTHR43283:SF7">
    <property type="entry name" value="BETA-LACTAMASE-RELATED DOMAIN-CONTAINING PROTEIN"/>
    <property type="match status" value="1"/>
</dbReference>
<dbReference type="Gene3D" id="3.40.710.10">
    <property type="entry name" value="DD-peptidase/beta-lactamase superfamily"/>
    <property type="match status" value="1"/>
</dbReference>
<dbReference type="InterPro" id="IPR050789">
    <property type="entry name" value="Diverse_Enzym_Activities"/>
</dbReference>
<dbReference type="InterPro" id="IPR012338">
    <property type="entry name" value="Beta-lactam/transpept-like"/>
</dbReference>
<accession>W6MHQ0</accession>
<reference evidence="2" key="1">
    <citation type="submission" date="2013-12" db="EMBL/GenBank/DDBJ databases">
        <authorList>
            <person name="Genoscope - CEA"/>
        </authorList>
    </citation>
    <scope>NUCLEOTIDE SEQUENCE</scope>
    <source>
        <strain evidence="2">CBS 1993</strain>
    </source>
</reference>
<sequence length="452" mass="50183">MVYSGKWAGNTSDGIFENYTEIIIEAKDGEQKVHTVWMNDRRISSPTKKTIKIENDTFSTTMPNWLMSNDIALTGTFHGDSLLKLNVQNAGMVGLLEYDMELHLVEKTGSEAEEEYKYSPPEDIDGFVNGADSSSVGIPGTKAETLVSAIRTEYSGSHESPEIPRIEGILVIKDGVAILEEYFNGFYKEAKHNTASAMKSVTSILFGILYDQGLANLDDLITDIFDYPNNWKSKKATIRDALAMSAGVECGMNEAQLLLRTDNVPRLLLSLNQVNEPGIKYSYDNSLPCLIACYIELKSGMHFAAFAMRYLFDPLGINVGWTYTRETSVGGGPMVMASGGLHITLRDYSKLAKMMLDDGVFDGKRILSSEYIALSTSHQSPPGDYPYGFFWHLNPKENGRMKGLCGYWALGQGGQFFGIFPKHKTVVAVNSSCWHSGDYEPKILKLLQAYLF</sequence>
<evidence type="ECO:0000313" key="3">
    <source>
        <dbReference type="Proteomes" id="UP000019384"/>
    </source>
</evidence>
<gene>
    <name evidence="2" type="ORF">KUCA_T00001282001</name>
</gene>